<evidence type="ECO:0000256" key="4">
    <source>
        <dbReference type="ARBA" id="ARBA00022485"/>
    </source>
</evidence>
<name>A0A1G7C5L6_9BACT</name>
<keyword evidence="4" id="KW-0004">4Fe-4S</keyword>
<dbReference type="InterPro" id="IPR014283">
    <property type="entry name" value="FdIII_4_nif"/>
</dbReference>
<proteinExistence type="predicted"/>
<dbReference type="InterPro" id="IPR017896">
    <property type="entry name" value="4Fe4S_Fe-S-bd"/>
</dbReference>
<evidence type="ECO:0000313" key="14">
    <source>
        <dbReference type="Proteomes" id="UP000243205"/>
    </source>
</evidence>
<dbReference type="PROSITE" id="PS00198">
    <property type="entry name" value="4FE4S_FER_1"/>
    <property type="match status" value="1"/>
</dbReference>
<dbReference type="OrthoDB" id="9807879at2"/>
<organism evidence="13 14">
    <name type="scientific">Desulfuromonas thiophila</name>
    <dbReference type="NCBI Taxonomy" id="57664"/>
    <lineage>
        <taxon>Bacteria</taxon>
        <taxon>Pseudomonadati</taxon>
        <taxon>Thermodesulfobacteriota</taxon>
        <taxon>Desulfuromonadia</taxon>
        <taxon>Desulfuromonadales</taxon>
        <taxon>Desulfuromonadaceae</taxon>
        <taxon>Desulfuromonas</taxon>
    </lineage>
</organism>
<dbReference type="AlphaFoldDB" id="A0A1G7C5L6"/>
<evidence type="ECO:0000259" key="12">
    <source>
        <dbReference type="PROSITE" id="PS51379"/>
    </source>
</evidence>
<comment type="function">
    <text evidence="2">Ferredoxins are iron-sulfur proteins that transfer electrons in a wide variety of metabolic reactions.</text>
</comment>
<dbReference type="Proteomes" id="UP000243205">
    <property type="component" value="Unassembled WGS sequence"/>
</dbReference>
<keyword evidence="3" id="KW-0813">Transport</keyword>
<evidence type="ECO:0000256" key="2">
    <source>
        <dbReference type="ARBA" id="ARBA00003532"/>
    </source>
</evidence>
<dbReference type="Gene3D" id="3.30.70.20">
    <property type="match status" value="2"/>
</dbReference>
<evidence type="ECO:0000256" key="1">
    <source>
        <dbReference type="ARBA" id="ARBA00001966"/>
    </source>
</evidence>
<evidence type="ECO:0000256" key="8">
    <source>
        <dbReference type="ARBA" id="ARBA00023004"/>
    </source>
</evidence>
<reference evidence="14" key="1">
    <citation type="submission" date="2016-10" db="EMBL/GenBank/DDBJ databases">
        <authorList>
            <person name="Varghese N."/>
            <person name="Submissions S."/>
        </authorList>
    </citation>
    <scope>NUCLEOTIDE SEQUENCE [LARGE SCALE GENOMIC DNA]</scope>
    <source>
        <strain evidence="14">DSM 8987</strain>
    </source>
</reference>
<feature type="domain" description="4Fe-4S ferredoxin-type" evidence="12">
    <location>
        <begin position="58"/>
        <end position="87"/>
    </location>
</feature>
<accession>A0A1G7C5L6</accession>
<keyword evidence="9" id="KW-0411">Iron-sulfur</keyword>
<evidence type="ECO:0000256" key="5">
    <source>
        <dbReference type="ARBA" id="ARBA00022723"/>
    </source>
</evidence>
<sequence>MACLTGKTRGGADWIPAFAIAIDPEKCIGCGRCFKACARGVLGPEDFYDEETDTERMVMSLVNPDNCVGCGACGTTCPKGCFSFAPLEV</sequence>
<protein>
    <recommendedName>
        <fullName evidence="11">Ferredoxin III</fullName>
    </recommendedName>
</protein>
<dbReference type="SUPFAM" id="SSF54862">
    <property type="entry name" value="4Fe-4S ferredoxins"/>
    <property type="match status" value="1"/>
</dbReference>
<evidence type="ECO:0000313" key="13">
    <source>
        <dbReference type="EMBL" id="SDE34599.1"/>
    </source>
</evidence>
<gene>
    <name evidence="13" type="ORF">SAMN05661003_10882</name>
</gene>
<keyword evidence="14" id="KW-1185">Reference proteome</keyword>
<keyword evidence="8" id="KW-0408">Iron</keyword>
<dbReference type="EMBL" id="FNAQ01000008">
    <property type="protein sequence ID" value="SDE34599.1"/>
    <property type="molecule type" value="Genomic_DNA"/>
</dbReference>
<keyword evidence="5" id="KW-0479">Metal-binding</keyword>
<dbReference type="InterPro" id="IPR017900">
    <property type="entry name" value="4Fe4S_Fe_S_CS"/>
</dbReference>
<dbReference type="InterPro" id="IPR050572">
    <property type="entry name" value="Fe-S_Ferredoxin"/>
</dbReference>
<evidence type="ECO:0000256" key="6">
    <source>
        <dbReference type="ARBA" id="ARBA00022737"/>
    </source>
</evidence>
<keyword evidence="6" id="KW-0677">Repeat</keyword>
<evidence type="ECO:0000256" key="11">
    <source>
        <dbReference type="ARBA" id="ARBA00030616"/>
    </source>
</evidence>
<dbReference type="Pfam" id="PF12838">
    <property type="entry name" value="Fer4_7"/>
    <property type="match status" value="1"/>
</dbReference>
<dbReference type="PANTHER" id="PTHR43687">
    <property type="entry name" value="ADENYLYLSULFATE REDUCTASE, BETA SUBUNIT"/>
    <property type="match status" value="1"/>
</dbReference>
<dbReference type="RefSeq" id="WP_092078465.1">
    <property type="nucleotide sequence ID" value="NZ_FNAQ01000008.1"/>
</dbReference>
<evidence type="ECO:0000256" key="3">
    <source>
        <dbReference type="ARBA" id="ARBA00022448"/>
    </source>
</evidence>
<feature type="domain" description="4Fe-4S ferredoxin-type" evidence="12">
    <location>
        <begin position="18"/>
        <end position="47"/>
    </location>
</feature>
<evidence type="ECO:0000256" key="10">
    <source>
        <dbReference type="ARBA" id="ARBA00023231"/>
    </source>
</evidence>
<dbReference type="PROSITE" id="PS51379">
    <property type="entry name" value="4FE4S_FER_2"/>
    <property type="match status" value="2"/>
</dbReference>
<dbReference type="GO" id="GO:0051539">
    <property type="term" value="F:4 iron, 4 sulfur cluster binding"/>
    <property type="evidence" value="ECO:0007669"/>
    <property type="project" value="UniProtKB-KW"/>
</dbReference>
<evidence type="ECO:0000256" key="7">
    <source>
        <dbReference type="ARBA" id="ARBA00022982"/>
    </source>
</evidence>
<evidence type="ECO:0000256" key="9">
    <source>
        <dbReference type="ARBA" id="ARBA00023014"/>
    </source>
</evidence>
<dbReference type="STRING" id="57664.SAMN05661003_10882"/>
<keyword evidence="7" id="KW-0249">Electron transport</keyword>
<keyword evidence="10" id="KW-0535">Nitrogen fixation</keyword>
<dbReference type="GO" id="GO:0046872">
    <property type="term" value="F:metal ion binding"/>
    <property type="evidence" value="ECO:0007669"/>
    <property type="project" value="UniProtKB-KW"/>
</dbReference>
<dbReference type="NCBIfam" id="TIGR02936">
    <property type="entry name" value="fdxN_nitrog"/>
    <property type="match status" value="1"/>
</dbReference>
<dbReference type="PANTHER" id="PTHR43687:SF1">
    <property type="entry name" value="FERREDOXIN III"/>
    <property type="match status" value="1"/>
</dbReference>
<comment type="cofactor">
    <cofactor evidence="1">
        <name>[4Fe-4S] cluster</name>
        <dbReference type="ChEBI" id="CHEBI:49883"/>
    </cofactor>
</comment>